<dbReference type="OrthoDB" id="5540787at2"/>
<reference evidence="2 3" key="1">
    <citation type="submission" date="2019-04" db="EMBL/GenBank/DDBJ databases">
        <authorList>
            <person name="Li Y."/>
            <person name="Wang J."/>
        </authorList>
    </citation>
    <scope>NUCLEOTIDE SEQUENCE [LARGE SCALE GENOMIC DNA]</scope>
    <source>
        <strain evidence="2 3">DSM 14668</strain>
    </source>
</reference>
<feature type="compositionally biased region" description="Low complexity" evidence="1">
    <location>
        <begin position="515"/>
        <end position="541"/>
    </location>
</feature>
<feature type="compositionally biased region" description="Basic and acidic residues" evidence="1">
    <location>
        <begin position="132"/>
        <end position="146"/>
    </location>
</feature>
<feature type="region of interest" description="Disordered" evidence="1">
    <location>
        <begin position="515"/>
        <end position="740"/>
    </location>
</feature>
<sequence length="844" mass="88391">MPNAITLSYETDEETSGAPEEETATPFDDDTGGFFDSLVSGGGQLLSSILGGGGGAKPGGGGGGIGESIGAIAGAGLGTLAGGAGASIGANIGKMAGGAVESLVRTQVGKKKPPKKSRPGKPQRQLTKRERKILADGEQMTKRTGDPMYVHEARLRVYRPAEYKRKRDAGQLLSQIMATDPETEALPEPPQPQRPRLNFGALMASPQLDEPEVTYNDTASPDARPRPLQHVSASPMSAAQLEAMIRAVPLLRMHDPRLLRTLTGGGGARDVSGVDPTTGTYHAVPGETPHGITKKLTGQTERTQELLAANPGKPASEPAWNIPPGWLHYSGDTGAVLNTARKYVVIKDDWPQKIATKLGAFPTRAKWWSELRAANPHKATENGNWKYLYPGEEIGIPNEWPEHALAVTVNGNPAQPSTPGVPTPGKTTTLDPAVVPHTQALLANWALRNSNDCNPSDFGRNPMDLVSGFTPRTTQALASFQTWWNKRQPTRPLSTTGELDQTTYNALIEENNAQFTSPQQTGPQQTSTQSQQLPAPQQQQTENGTPAITIPGIGTFPLPNLGTPSTSTTTSQTPTQTQQQPAPQQTDHGTPVITIPGVGTFPLPNLGTPSTTSTTTTPTQQQPAPQQQQTDHGTPVITIPGVGTFALPNLGTPSTSTTTSQTPTQTQQQQPGPQQQTNQGTPVITIPGVGTFPLPNLGTSATTPTSTTTSQQPSGSGGTAQQTSPGQPTGSGGTAPLLDNDLSASEKNEIILVLESVYDANLLEQLASTYESQGHPLAAKALRARADALRELAAQGELGPEDWSGSGGSGGWQYGPVDAPATTSSSNSSLMPVIAVIGVGLAFS</sequence>
<gene>
    <name evidence="2" type="ORF">E8A74_36205</name>
</gene>
<dbReference type="EMBL" id="SSMQ01000052">
    <property type="protein sequence ID" value="TKC99860.1"/>
    <property type="molecule type" value="Genomic_DNA"/>
</dbReference>
<feature type="compositionally biased region" description="Low complexity" evidence="1">
    <location>
        <begin position="608"/>
        <end position="630"/>
    </location>
</feature>
<feature type="region of interest" description="Disordered" evidence="1">
    <location>
        <begin position="795"/>
        <end position="826"/>
    </location>
</feature>
<dbReference type="RefSeq" id="WP_136933661.1">
    <property type="nucleotide sequence ID" value="NZ_SSMQ01000052.1"/>
</dbReference>
<organism evidence="2 3">
    <name type="scientific">Polyangium fumosum</name>
    <dbReference type="NCBI Taxonomy" id="889272"/>
    <lineage>
        <taxon>Bacteria</taxon>
        <taxon>Pseudomonadati</taxon>
        <taxon>Myxococcota</taxon>
        <taxon>Polyangia</taxon>
        <taxon>Polyangiales</taxon>
        <taxon>Polyangiaceae</taxon>
        <taxon>Polyangium</taxon>
    </lineage>
</organism>
<name>A0A4U1IZ54_9BACT</name>
<keyword evidence="3" id="KW-1185">Reference proteome</keyword>
<feature type="region of interest" description="Disordered" evidence="1">
    <location>
        <begin position="106"/>
        <end position="146"/>
    </location>
</feature>
<feature type="compositionally biased region" description="Low complexity" evidence="1">
    <location>
        <begin position="563"/>
        <end position="586"/>
    </location>
</feature>
<proteinExistence type="predicted"/>
<evidence type="ECO:0000256" key="1">
    <source>
        <dbReference type="SAM" id="MobiDB-lite"/>
    </source>
</evidence>
<feature type="compositionally biased region" description="Basic residues" evidence="1">
    <location>
        <begin position="108"/>
        <end position="121"/>
    </location>
</feature>
<protein>
    <submittedName>
        <fullName evidence="2">Uncharacterized protein</fullName>
    </submittedName>
</protein>
<feature type="region of interest" description="Disordered" evidence="1">
    <location>
        <begin position="1"/>
        <end position="34"/>
    </location>
</feature>
<comment type="caution">
    <text evidence="2">The sequence shown here is derived from an EMBL/GenBank/DDBJ whole genome shotgun (WGS) entry which is preliminary data.</text>
</comment>
<feature type="compositionally biased region" description="Acidic residues" evidence="1">
    <location>
        <begin position="10"/>
        <end position="31"/>
    </location>
</feature>
<evidence type="ECO:0000313" key="2">
    <source>
        <dbReference type="EMBL" id="TKC99860.1"/>
    </source>
</evidence>
<dbReference type="AlphaFoldDB" id="A0A4U1IZ54"/>
<feature type="compositionally biased region" description="Low complexity" evidence="1">
    <location>
        <begin position="651"/>
        <end position="682"/>
    </location>
</feature>
<dbReference type="Proteomes" id="UP000309215">
    <property type="component" value="Unassembled WGS sequence"/>
</dbReference>
<feature type="compositionally biased region" description="Low complexity" evidence="1">
    <location>
        <begin position="698"/>
        <end position="728"/>
    </location>
</feature>
<evidence type="ECO:0000313" key="3">
    <source>
        <dbReference type="Proteomes" id="UP000309215"/>
    </source>
</evidence>
<accession>A0A4U1IZ54</accession>